<comment type="caution">
    <text evidence="2">The sequence shown here is derived from an EMBL/GenBank/DDBJ whole genome shotgun (WGS) entry which is preliminary data.</text>
</comment>
<evidence type="ECO:0000256" key="1">
    <source>
        <dbReference type="SAM" id="MobiDB-lite"/>
    </source>
</evidence>
<protein>
    <submittedName>
        <fullName evidence="2">Uncharacterized protein</fullName>
    </submittedName>
</protein>
<keyword evidence="3" id="KW-1185">Reference proteome</keyword>
<evidence type="ECO:0000313" key="3">
    <source>
        <dbReference type="Proteomes" id="UP000735302"/>
    </source>
</evidence>
<organism evidence="2 3">
    <name type="scientific">Plakobranchus ocellatus</name>
    <dbReference type="NCBI Taxonomy" id="259542"/>
    <lineage>
        <taxon>Eukaryota</taxon>
        <taxon>Metazoa</taxon>
        <taxon>Spiralia</taxon>
        <taxon>Lophotrochozoa</taxon>
        <taxon>Mollusca</taxon>
        <taxon>Gastropoda</taxon>
        <taxon>Heterobranchia</taxon>
        <taxon>Euthyneura</taxon>
        <taxon>Panpulmonata</taxon>
        <taxon>Sacoglossa</taxon>
        <taxon>Placobranchoidea</taxon>
        <taxon>Plakobranchidae</taxon>
        <taxon>Plakobranchus</taxon>
    </lineage>
</organism>
<proteinExistence type="predicted"/>
<dbReference type="Proteomes" id="UP000735302">
    <property type="component" value="Unassembled WGS sequence"/>
</dbReference>
<gene>
    <name evidence="2" type="ORF">PoB_005912400</name>
</gene>
<reference evidence="2 3" key="1">
    <citation type="journal article" date="2021" name="Elife">
        <title>Chloroplast acquisition without the gene transfer in kleptoplastic sea slugs, Plakobranchus ocellatus.</title>
        <authorList>
            <person name="Maeda T."/>
            <person name="Takahashi S."/>
            <person name="Yoshida T."/>
            <person name="Shimamura S."/>
            <person name="Takaki Y."/>
            <person name="Nagai Y."/>
            <person name="Toyoda A."/>
            <person name="Suzuki Y."/>
            <person name="Arimoto A."/>
            <person name="Ishii H."/>
            <person name="Satoh N."/>
            <person name="Nishiyama T."/>
            <person name="Hasebe M."/>
            <person name="Maruyama T."/>
            <person name="Minagawa J."/>
            <person name="Obokata J."/>
            <person name="Shigenobu S."/>
        </authorList>
    </citation>
    <scope>NUCLEOTIDE SEQUENCE [LARGE SCALE GENOMIC DNA]</scope>
</reference>
<sequence>MSQPRFRNADTIRPNGSSSRTGSRVGAPGRMEVKNGIVRSAISSNLRSIIHLIGCDCILRHVSKSAAWKRYDNDHVNVYK</sequence>
<evidence type="ECO:0000313" key="2">
    <source>
        <dbReference type="EMBL" id="GFO32619.1"/>
    </source>
</evidence>
<accession>A0AAV4CMJ6</accession>
<name>A0AAV4CMJ6_9GAST</name>
<dbReference type="EMBL" id="BLXT01006644">
    <property type="protein sequence ID" value="GFO32619.1"/>
    <property type="molecule type" value="Genomic_DNA"/>
</dbReference>
<feature type="region of interest" description="Disordered" evidence="1">
    <location>
        <begin position="1"/>
        <end position="30"/>
    </location>
</feature>
<dbReference type="AlphaFoldDB" id="A0AAV4CMJ6"/>